<dbReference type="Gene3D" id="3.40.1410.10">
    <property type="entry name" value="Chorismate lyase-like"/>
    <property type="match status" value="1"/>
</dbReference>
<proteinExistence type="predicted"/>
<dbReference type="RefSeq" id="WP_088442192.1">
    <property type="nucleotide sequence ID" value="NZ_BMMC01000001.1"/>
</dbReference>
<evidence type="ECO:0000313" key="6">
    <source>
        <dbReference type="Proteomes" id="UP000197361"/>
    </source>
</evidence>
<comment type="caution">
    <text evidence="5">The sequence shown here is derived from an EMBL/GenBank/DDBJ whole genome shotgun (WGS) entry which is preliminary data.</text>
</comment>
<protein>
    <submittedName>
        <fullName evidence="5">Histidine utilization repressor</fullName>
    </submittedName>
</protein>
<dbReference type="SMART" id="SM00345">
    <property type="entry name" value="HTH_GNTR"/>
    <property type="match status" value="1"/>
</dbReference>
<dbReference type="CDD" id="cd07377">
    <property type="entry name" value="WHTH_GntR"/>
    <property type="match status" value="1"/>
</dbReference>
<evidence type="ECO:0000256" key="1">
    <source>
        <dbReference type="ARBA" id="ARBA00023015"/>
    </source>
</evidence>
<dbReference type="Gene3D" id="1.10.10.10">
    <property type="entry name" value="Winged helix-like DNA-binding domain superfamily/Winged helix DNA-binding domain"/>
    <property type="match status" value="1"/>
</dbReference>
<sequence length="233" mass="25577">MRAAPNPARRIREDIEGRIHSGEWKPGTRIPIEQELAARYGCARATVSKALGELVAAGLVERRRKAGSFVAHPPVHSAVMTVPDLAELIAARGETYRWEARAIVRRKNAGEADTLQIDGIHFAADEPFALERRTIELAEVPAAAEANFAVEAPGTWLLAHIPWTSARHVVRAVAATRTEAKALATGSGAACLQLERDTWRGDRPVTHVRQLFRGDRFDLVAEFQAGMPRREGD</sequence>
<dbReference type="Pfam" id="PF07702">
    <property type="entry name" value="UTRA"/>
    <property type="match status" value="1"/>
</dbReference>
<keyword evidence="3" id="KW-0804">Transcription</keyword>
<evidence type="ECO:0000256" key="3">
    <source>
        <dbReference type="ARBA" id="ARBA00023163"/>
    </source>
</evidence>
<evidence type="ECO:0000313" key="5">
    <source>
        <dbReference type="EMBL" id="OWQ96099.1"/>
    </source>
</evidence>
<keyword evidence="2" id="KW-0238">DNA-binding</keyword>
<reference evidence="5 6" key="1">
    <citation type="journal article" date="2010" name="Int. J. Syst. Evol. Microbiol.">
        <title>Sphingopyxis bauzanensis sp. nov., a psychrophilic bacterium isolated from soil.</title>
        <authorList>
            <person name="Zhang D.C."/>
            <person name="Liu H.C."/>
            <person name="Xin Y.H."/>
            <person name="Zhou Y.G."/>
            <person name="Schinner F."/>
            <person name="Margesin R."/>
        </authorList>
    </citation>
    <scope>NUCLEOTIDE SEQUENCE [LARGE SCALE GENOMIC DNA]</scope>
    <source>
        <strain evidence="5 6">DSM 22271</strain>
    </source>
</reference>
<dbReference type="SUPFAM" id="SSF46785">
    <property type="entry name" value="Winged helix' DNA-binding domain"/>
    <property type="match status" value="1"/>
</dbReference>
<dbReference type="PRINTS" id="PR00035">
    <property type="entry name" value="HTHGNTR"/>
</dbReference>
<dbReference type="InterPro" id="IPR036388">
    <property type="entry name" value="WH-like_DNA-bd_sf"/>
</dbReference>
<dbReference type="SUPFAM" id="SSF64288">
    <property type="entry name" value="Chorismate lyase-like"/>
    <property type="match status" value="1"/>
</dbReference>
<dbReference type="OrthoDB" id="9808698at2"/>
<dbReference type="InterPro" id="IPR050679">
    <property type="entry name" value="Bact_HTH_transcr_reg"/>
</dbReference>
<dbReference type="InterPro" id="IPR011663">
    <property type="entry name" value="UTRA"/>
</dbReference>
<dbReference type="PANTHER" id="PTHR44846:SF16">
    <property type="entry name" value="TRANSCRIPTIONAL REGULATOR PHNF-RELATED"/>
    <property type="match status" value="1"/>
</dbReference>
<dbReference type="PROSITE" id="PS50949">
    <property type="entry name" value="HTH_GNTR"/>
    <property type="match status" value="1"/>
</dbReference>
<gene>
    <name evidence="5" type="ORF">CDQ92_15370</name>
</gene>
<dbReference type="InterPro" id="IPR028978">
    <property type="entry name" value="Chorismate_lyase_/UTRA_dom_sf"/>
</dbReference>
<dbReference type="SMART" id="SM00866">
    <property type="entry name" value="UTRA"/>
    <property type="match status" value="1"/>
</dbReference>
<dbReference type="GO" id="GO:0003677">
    <property type="term" value="F:DNA binding"/>
    <property type="evidence" value="ECO:0007669"/>
    <property type="project" value="UniProtKB-KW"/>
</dbReference>
<keyword evidence="1" id="KW-0805">Transcription regulation</keyword>
<organism evidence="5 6">
    <name type="scientific">Sphingopyxis bauzanensis</name>
    <dbReference type="NCBI Taxonomy" id="651663"/>
    <lineage>
        <taxon>Bacteria</taxon>
        <taxon>Pseudomonadati</taxon>
        <taxon>Pseudomonadota</taxon>
        <taxon>Alphaproteobacteria</taxon>
        <taxon>Sphingomonadales</taxon>
        <taxon>Sphingomonadaceae</taxon>
        <taxon>Sphingopyxis</taxon>
    </lineage>
</organism>
<dbReference type="Pfam" id="PF00392">
    <property type="entry name" value="GntR"/>
    <property type="match status" value="1"/>
</dbReference>
<keyword evidence="6" id="KW-1185">Reference proteome</keyword>
<dbReference type="Proteomes" id="UP000197361">
    <property type="component" value="Unassembled WGS sequence"/>
</dbReference>
<dbReference type="EMBL" id="NISK01000003">
    <property type="protein sequence ID" value="OWQ96099.1"/>
    <property type="molecule type" value="Genomic_DNA"/>
</dbReference>
<accession>A0A246JSY0</accession>
<evidence type="ECO:0000259" key="4">
    <source>
        <dbReference type="PROSITE" id="PS50949"/>
    </source>
</evidence>
<evidence type="ECO:0000256" key="2">
    <source>
        <dbReference type="ARBA" id="ARBA00023125"/>
    </source>
</evidence>
<dbReference type="InterPro" id="IPR000524">
    <property type="entry name" value="Tscrpt_reg_HTH_GntR"/>
</dbReference>
<feature type="domain" description="HTH gntR-type" evidence="4">
    <location>
        <begin position="5"/>
        <end position="73"/>
    </location>
</feature>
<name>A0A246JSY0_9SPHN</name>
<dbReference type="AlphaFoldDB" id="A0A246JSY0"/>
<dbReference type="InterPro" id="IPR036390">
    <property type="entry name" value="WH_DNA-bd_sf"/>
</dbReference>
<dbReference type="PANTHER" id="PTHR44846">
    <property type="entry name" value="MANNOSYL-D-GLYCERATE TRANSPORT/METABOLISM SYSTEM REPRESSOR MNGR-RELATED"/>
    <property type="match status" value="1"/>
</dbReference>
<dbReference type="GO" id="GO:0003700">
    <property type="term" value="F:DNA-binding transcription factor activity"/>
    <property type="evidence" value="ECO:0007669"/>
    <property type="project" value="InterPro"/>
</dbReference>